<dbReference type="SUPFAM" id="SSF64288">
    <property type="entry name" value="Chorismate lyase-like"/>
    <property type="match status" value="1"/>
</dbReference>
<dbReference type="SMART" id="SM00866">
    <property type="entry name" value="UTRA"/>
    <property type="match status" value="1"/>
</dbReference>
<dbReference type="SUPFAM" id="SSF46785">
    <property type="entry name" value="Winged helix' DNA-binding domain"/>
    <property type="match status" value="1"/>
</dbReference>
<dbReference type="Pfam" id="PF07702">
    <property type="entry name" value="UTRA"/>
    <property type="match status" value="1"/>
</dbReference>
<dbReference type="InterPro" id="IPR036390">
    <property type="entry name" value="WH_DNA-bd_sf"/>
</dbReference>
<dbReference type="InterPro" id="IPR036388">
    <property type="entry name" value="WH-like_DNA-bd_sf"/>
</dbReference>
<dbReference type="CDD" id="cd07377">
    <property type="entry name" value="WHTH_GntR"/>
    <property type="match status" value="1"/>
</dbReference>
<dbReference type="GO" id="GO:0045892">
    <property type="term" value="P:negative regulation of DNA-templated transcription"/>
    <property type="evidence" value="ECO:0007669"/>
    <property type="project" value="TreeGrafter"/>
</dbReference>
<evidence type="ECO:0000256" key="1">
    <source>
        <dbReference type="ARBA" id="ARBA00023015"/>
    </source>
</evidence>
<dbReference type="HOGENOM" id="CLU_063236_5_2_6"/>
<dbReference type="PANTHER" id="PTHR44846:SF12">
    <property type="entry name" value="HTH-TYPE TRANSCRIPTIONAL REGULATOR TRER"/>
    <property type="match status" value="1"/>
</dbReference>
<dbReference type="InterPro" id="IPR000524">
    <property type="entry name" value="Tscrpt_reg_HTH_GntR"/>
</dbReference>
<keyword evidence="1" id="KW-0805">Transcription regulation</keyword>
<keyword evidence="6" id="KW-1185">Reference proteome</keyword>
<dbReference type="Pfam" id="PF00392">
    <property type="entry name" value="GntR"/>
    <property type="match status" value="1"/>
</dbReference>
<proteinExistence type="predicted"/>
<evidence type="ECO:0000313" key="5">
    <source>
        <dbReference type="EMBL" id="EFU67959.1"/>
    </source>
</evidence>
<evidence type="ECO:0000259" key="4">
    <source>
        <dbReference type="PROSITE" id="PS50949"/>
    </source>
</evidence>
<dbReference type="Proteomes" id="UP000032871">
    <property type="component" value="Unassembled WGS sequence"/>
</dbReference>
<dbReference type="Gene3D" id="3.40.1410.10">
    <property type="entry name" value="Chorismate lyase-like"/>
    <property type="match status" value="1"/>
</dbReference>
<evidence type="ECO:0000256" key="2">
    <source>
        <dbReference type="ARBA" id="ARBA00023125"/>
    </source>
</evidence>
<keyword evidence="2" id="KW-0238">DNA-binding</keyword>
<dbReference type="InterPro" id="IPR050679">
    <property type="entry name" value="Bact_HTH_transcr_reg"/>
</dbReference>
<comment type="caution">
    <text evidence="5">The sequence shown here is derived from an EMBL/GenBank/DDBJ whole genome shotgun (WGS) entry which is preliminary data.</text>
</comment>
<dbReference type="AlphaFoldDB" id="E6KWS8"/>
<dbReference type="InterPro" id="IPR028978">
    <property type="entry name" value="Chorismate_lyase_/UTRA_dom_sf"/>
</dbReference>
<protein>
    <submittedName>
        <fullName evidence="5">Trehalose operon repressor</fullName>
    </submittedName>
</protein>
<dbReference type="PROSITE" id="PS50949">
    <property type="entry name" value="HTH_GNTR"/>
    <property type="match status" value="1"/>
</dbReference>
<dbReference type="PANTHER" id="PTHR44846">
    <property type="entry name" value="MANNOSYL-D-GLYCERATE TRANSPORT/METABOLISM SYSTEM REPRESSOR MNGR-RELATED"/>
    <property type="match status" value="1"/>
</dbReference>
<gene>
    <name evidence="5" type="primary">treR</name>
    <name evidence="5" type="ORF">HMPREF9064_0622</name>
</gene>
<dbReference type="PRINTS" id="PR00035">
    <property type="entry name" value="HTHGNTR"/>
</dbReference>
<organism evidence="5 6">
    <name type="scientific">Aggregatibacter segnis ATCC 33393</name>
    <dbReference type="NCBI Taxonomy" id="888057"/>
    <lineage>
        <taxon>Bacteria</taxon>
        <taxon>Pseudomonadati</taxon>
        <taxon>Pseudomonadota</taxon>
        <taxon>Gammaproteobacteria</taxon>
        <taxon>Pasteurellales</taxon>
        <taxon>Pasteurellaceae</taxon>
        <taxon>Aggregatibacter</taxon>
    </lineage>
</organism>
<dbReference type="EMBL" id="AEPS01000003">
    <property type="protein sequence ID" value="EFU67959.1"/>
    <property type="molecule type" value="Genomic_DNA"/>
</dbReference>
<keyword evidence="3" id="KW-0804">Transcription</keyword>
<accession>E6KWS8</accession>
<name>E6KWS8_9PAST</name>
<dbReference type="InterPro" id="IPR011663">
    <property type="entry name" value="UTRA"/>
</dbReference>
<evidence type="ECO:0000313" key="6">
    <source>
        <dbReference type="Proteomes" id="UP000032871"/>
    </source>
</evidence>
<dbReference type="Gene3D" id="1.10.10.10">
    <property type="entry name" value="Winged helix-like DNA-binding domain superfamily/Winged helix DNA-binding domain"/>
    <property type="match status" value="1"/>
</dbReference>
<feature type="domain" description="HTH gntR-type" evidence="4">
    <location>
        <begin position="20"/>
        <end position="88"/>
    </location>
</feature>
<sequence>MVFYSRFKEGNKSPKWSGKVSKYKAVYNDIKTKINDGILPPKQELPSESELMQEYGFSKDTIRKALSLLEMDGYIQKQQGRTSIVLEHNLSTPQQLSEIKTVGELNRPLTHQVKTTLTSLYIVQGEEELMQIFNVNDQIDFYRIGRVREIDGEAVEYEVSYFDRRIVPFINREIAEQSIYHYLESELGLKISYSQREIVFRYANEEEKSTMDLGEYNMVVNVTSTTYLADGRPFQYGSISYRPDKITFASTAKRHV</sequence>
<dbReference type="STRING" id="739.GCA_001059425_01753"/>
<dbReference type="GO" id="GO:0003677">
    <property type="term" value="F:DNA binding"/>
    <property type="evidence" value="ECO:0007669"/>
    <property type="project" value="UniProtKB-KW"/>
</dbReference>
<evidence type="ECO:0000256" key="3">
    <source>
        <dbReference type="ARBA" id="ARBA00023163"/>
    </source>
</evidence>
<dbReference type="SMART" id="SM00345">
    <property type="entry name" value="HTH_GNTR"/>
    <property type="match status" value="1"/>
</dbReference>
<reference evidence="5 6" key="1">
    <citation type="submission" date="2010-12" db="EMBL/GenBank/DDBJ databases">
        <authorList>
            <person name="Muzny D."/>
            <person name="Qin X."/>
            <person name="Deng J."/>
            <person name="Jiang H."/>
            <person name="Liu Y."/>
            <person name="Qu J."/>
            <person name="Song X.-Z."/>
            <person name="Zhang L."/>
            <person name="Thornton R."/>
            <person name="Coyle M."/>
            <person name="Francisco L."/>
            <person name="Jackson L."/>
            <person name="Javaid M."/>
            <person name="Korchina V."/>
            <person name="Kovar C."/>
            <person name="Mata R."/>
            <person name="Mathew T."/>
            <person name="Ngo R."/>
            <person name="Nguyen L."/>
            <person name="Nguyen N."/>
            <person name="Okwuonu G."/>
            <person name="Ongeri F."/>
            <person name="Pham C."/>
            <person name="Simmons D."/>
            <person name="Wilczek-Boney K."/>
            <person name="Hale W."/>
            <person name="Jakkamsetti A."/>
            <person name="Pham P."/>
            <person name="Ruth R."/>
            <person name="San Lucas F."/>
            <person name="Warren J."/>
            <person name="Zhang J."/>
            <person name="Zhao Z."/>
            <person name="Zhou C."/>
            <person name="Zhu D."/>
            <person name="Lee S."/>
            <person name="Bess C."/>
            <person name="Blankenburg K."/>
            <person name="Forbes L."/>
            <person name="Fu Q."/>
            <person name="Gubbala S."/>
            <person name="Hirani K."/>
            <person name="Jayaseelan J.C."/>
            <person name="Lara F."/>
            <person name="Munidasa M."/>
            <person name="Palculict T."/>
            <person name="Patil S."/>
            <person name="Pu L.-L."/>
            <person name="Saada N."/>
            <person name="Tang L."/>
            <person name="Weissenberger G."/>
            <person name="Zhu Y."/>
            <person name="Hemphill L."/>
            <person name="Shang Y."/>
            <person name="Youmans B."/>
            <person name="Ayvaz T."/>
            <person name="Ross M."/>
            <person name="Santibanez J."/>
            <person name="Aqrawi P."/>
            <person name="Gross S."/>
            <person name="Joshi V."/>
            <person name="Fowler G."/>
            <person name="Nazareth L."/>
            <person name="Reid J."/>
            <person name="Worley K."/>
            <person name="Petrosino J."/>
            <person name="Highlander S."/>
            <person name="Gibbs R."/>
        </authorList>
    </citation>
    <scope>NUCLEOTIDE SEQUENCE [LARGE SCALE GENOMIC DNA]</scope>
    <source>
        <strain evidence="5 6">ATCC 33393</strain>
    </source>
</reference>
<dbReference type="GO" id="GO:0003700">
    <property type="term" value="F:DNA-binding transcription factor activity"/>
    <property type="evidence" value="ECO:0007669"/>
    <property type="project" value="InterPro"/>
</dbReference>